<accession>A0ABS0ZY00</accession>
<gene>
    <name evidence="3" type="ORF">I6M88_22315</name>
</gene>
<dbReference type="PANTHER" id="PTHR43777">
    <property type="entry name" value="MOLYBDENUM COFACTOR CYTIDYLYLTRANSFERASE"/>
    <property type="match status" value="1"/>
</dbReference>
<proteinExistence type="predicted"/>
<evidence type="ECO:0000313" key="4">
    <source>
        <dbReference type="Proteomes" id="UP000746649"/>
    </source>
</evidence>
<dbReference type="SUPFAM" id="SSF53448">
    <property type="entry name" value="Nucleotide-diphospho-sugar transferases"/>
    <property type="match status" value="1"/>
</dbReference>
<keyword evidence="1" id="KW-0460">Magnesium</keyword>
<dbReference type="PANTHER" id="PTHR43777:SF1">
    <property type="entry name" value="MOLYBDENUM COFACTOR CYTIDYLYLTRANSFERASE"/>
    <property type="match status" value="1"/>
</dbReference>
<sequence length="184" mass="19595">MPSPVVIILAGGKGERFTRAGASGHKLDARIGADSVLGHVLRAVDDAGLRWHLVRPAGGTSGMGVSITQGVRATAEASGWLLLPADLPLIRPASLQAIAAGLAQWSVVVPWYRQQHGHPVGFGRRWLPQLLALSGDTGAKAIVHTARTENEVYDLALDDAGITFDIDTPDDLRAARLHSHTERR</sequence>
<protein>
    <submittedName>
        <fullName evidence="3">NTP transferase domain-containing protein</fullName>
    </submittedName>
</protein>
<dbReference type="EMBL" id="JADWND010000018">
    <property type="protein sequence ID" value="MBJ8383680.1"/>
    <property type="molecule type" value="Genomic_DNA"/>
</dbReference>
<keyword evidence="3" id="KW-0808">Transferase</keyword>
<feature type="domain" description="MobA-like NTP transferase" evidence="2">
    <location>
        <begin position="49"/>
        <end position="144"/>
    </location>
</feature>
<dbReference type="GO" id="GO:0016740">
    <property type="term" value="F:transferase activity"/>
    <property type="evidence" value="ECO:0007669"/>
    <property type="project" value="UniProtKB-KW"/>
</dbReference>
<dbReference type="RefSeq" id="WP_200036090.1">
    <property type="nucleotide sequence ID" value="NZ_JADWND010000018.1"/>
</dbReference>
<dbReference type="InterPro" id="IPR025877">
    <property type="entry name" value="MobA-like_NTP_Trfase"/>
</dbReference>
<evidence type="ECO:0000313" key="3">
    <source>
        <dbReference type="EMBL" id="MBJ8383680.1"/>
    </source>
</evidence>
<name>A0ABS0ZY00_9ENTR</name>
<keyword evidence="4" id="KW-1185">Reference proteome</keyword>
<dbReference type="InterPro" id="IPR029044">
    <property type="entry name" value="Nucleotide-diphossugar_trans"/>
</dbReference>
<organism evidence="3 4">
    <name type="scientific">Citrobacter sedlakii</name>
    <dbReference type="NCBI Taxonomy" id="67826"/>
    <lineage>
        <taxon>Bacteria</taxon>
        <taxon>Pseudomonadati</taxon>
        <taxon>Pseudomonadota</taxon>
        <taxon>Gammaproteobacteria</taxon>
        <taxon>Enterobacterales</taxon>
        <taxon>Enterobacteriaceae</taxon>
        <taxon>Citrobacter</taxon>
        <taxon>Citrobacter freundii complex</taxon>
    </lineage>
</organism>
<comment type="caution">
    <text evidence="3">The sequence shown here is derived from an EMBL/GenBank/DDBJ whole genome shotgun (WGS) entry which is preliminary data.</text>
</comment>
<evidence type="ECO:0000256" key="1">
    <source>
        <dbReference type="ARBA" id="ARBA00022842"/>
    </source>
</evidence>
<dbReference type="Proteomes" id="UP000746649">
    <property type="component" value="Unassembled WGS sequence"/>
</dbReference>
<dbReference type="Pfam" id="PF12804">
    <property type="entry name" value="NTP_transf_3"/>
    <property type="match status" value="1"/>
</dbReference>
<evidence type="ECO:0000259" key="2">
    <source>
        <dbReference type="Pfam" id="PF12804"/>
    </source>
</evidence>
<reference evidence="3 4" key="1">
    <citation type="submission" date="2020-11" db="EMBL/GenBank/DDBJ databases">
        <title>Enhanced detection system for hospital associated transmission using whole genome sequencing surveillance.</title>
        <authorList>
            <person name="Harrison L.H."/>
            <person name="Van Tyne D."/>
            <person name="Marsh J.W."/>
            <person name="Griffith M.P."/>
            <person name="Snyder D.J."/>
            <person name="Cooper V.S."/>
            <person name="Mustapha M."/>
        </authorList>
    </citation>
    <scope>NUCLEOTIDE SEQUENCE [LARGE SCALE GENOMIC DNA]</scope>
    <source>
        <strain evidence="3 4">CB00117</strain>
    </source>
</reference>
<dbReference type="Gene3D" id="3.90.550.10">
    <property type="entry name" value="Spore Coat Polysaccharide Biosynthesis Protein SpsA, Chain A"/>
    <property type="match status" value="1"/>
</dbReference>